<dbReference type="PANTHER" id="PTHR34610">
    <property type="entry name" value="SSL7007 PROTEIN"/>
    <property type="match status" value="1"/>
</dbReference>
<dbReference type="EMBL" id="MFDB01000001">
    <property type="protein sequence ID" value="OGE33994.1"/>
    <property type="molecule type" value="Genomic_DNA"/>
</dbReference>
<dbReference type="CDD" id="cd09854">
    <property type="entry name" value="PIN_VapC-like"/>
    <property type="match status" value="1"/>
</dbReference>
<dbReference type="SMART" id="SM00670">
    <property type="entry name" value="PINc"/>
    <property type="match status" value="1"/>
</dbReference>
<evidence type="ECO:0000313" key="3">
    <source>
        <dbReference type="Proteomes" id="UP000177258"/>
    </source>
</evidence>
<dbReference type="InterPro" id="IPR002716">
    <property type="entry name" value="PIN_dom"/>
</dbReference>
<dbReference type="InterPro" id="IPR029060">
    <property type="entry name" value="PIN-like_dom_sf"/>
</dbReference>
<name>A0A1F5JZE7_9BACT</name>
<dbReference type="Gene3D" id="3.40.50.1010">
    <property type="entry name" value="5'-nuclease"/>
    <property type="match status" value="1"/>
</dbReference>
<dbReference type="Proteomes" id="UP000177258">
    <property type="component" value="Unassembled WGS sequence"/>
</dbReference>
<reference evidence="2 3" key="1">
    <citation type="journal article" date="2016" name="Nat. Commun.">
        <title>Thousands of microbial genomes shed light on interconnected biogeochemical processes in an aquifer system.</title>
        <authorList>
            <person name="Anantharaman K."/>
            <person name="Brown C.T."/>
            <person name="Hug L.A."/>
            <person name="Sharon I."/>
            <person name="Castelle C.J."/>
            <person name="Probst A.J."/>
            <person name="Thomas B.C."/>
            <person name="Singh A."/>
            <person name="Wilkins M.J."/>
            <person name="Karaoz U."/>
            <person name="Brodie E.L."/>
            <person name="Williams K.H."/>
            <person name="Hubbard S.S."/>
            <person name="Banfield J.F."/>
        </authorList>
    </citation>
    <scope>NUCLEOTIDE SEQUENCE [LARGE SCALE GENOMIC DNA]</scope>
</reference>
<accession>A0A1F5JZE7</accession>
<dbReference type="Pfam" id="PF13470">
    <property type="entry name" value="PIN_3"/>
    <property type="match status" value="1"/>
</dbReference>
<comment type="caution">
    <text evidence="2">The sequence shown here is derived from an EMBL/GenBank/DDBJ whole genome shotgun (WGS) entry which is preliminary data.</text>
</comment>
<evidence type="ECO:0000313" key="2">
    <source>
        <dbReference type="EMBL" id="OGE33994.1"/>
    </source>
</evidence>
<dbReference type="AlphaFoldDB" id="A0A1F5JZE7"/>
<dbReference type="InterPro" id="IPR002850">
    <property type="entry name" value="PIN_toxin-like"/>
</dbReference>
<dbReference type="NCBIfam" id="TIGR00305">
    <property type="entry name" value="putative toxin-antitoxin system toxin component, PIN family"/>
    <property type="match status" value="1"/>
</dbReference>
<feature type="domain" description="PIN" evidence="1">
    <location>
        <begin position="2"/>
        <end position="117"/>
    </location>
</feature>
<evidence type="ECO:0000259" key="1">
    <source>
        <dbReference type="SMART" id="SM00670"/>
    </source>
</evidence>
<dbReference type="SUPFAM" id="SSF88723">
    <property type="entry name" value="PIN domain-like"/>
    <property type="match status" value="1"/>
</dbReference>
<dbReference type="PANTHER" id="PTHR34610:SF3">
    <property type="entry name" value="SSL7007 PROTEIN"/>
    <property type="match status" value="1"/>
</dbReference>
<proteinExistence type="predicted"/>
<sequence>MTTVFLDSSVIIAGVNSATGASQIILKLSKDGKITASISEIVLQEVMRNLKKKMSENVLIQFLEYLAQSNFRKVDFEQESEILKYQGITDAKDIHIIAATFKSKADYLVTLDKKHLLKLERKNFPFKIVTPGEFLKTLKH</sequence>
<organism evidence="2 3">
    <name type="scientific">Candidatus Daviesbacteria bacterium RIFCSPHIGHO2_02_FULL_41_10</name>
    <dbReference type="NCBI Taxonomy" id="1797774"/>
    <lineage>
        <taxon>Bacteria</taxon>
        <taxon>Candidatus Daviesiibacteriota</taxon>
    </lineage>
</organism>
<protein>
    <submittedName>
        <fullName evidence="2">Putative toxin-antitoxin system toxin component, PIN family</fullName>
    </submittedName>
</protein>
<gene>
    <name evidence="2" type="ORF">A3D83_03395</name>
</gene>